<protein>
    <submittedName>
        <fullName evidence="2">Uncharacterized protein</fullName>
    </submittedName>
</protein>
<organism evidence="2 3">
    <name type="scientific">Anisodus tanguticus</name>
    <dbReference type="NCBI Taxonomy" id="243964"/>
    <lineage>
        <taxon>Eukaryota</taxon>
        <taxon>Viridiplantae</taxon>
        <taxon>Streptophyta</taxon>
        <taxon>Embryophyta</taxon>
        <taxon>Tracheophyta</taxon>
        <taxon>Spermatophyta</taxon>
        <taxon>Magnoliopsida</taxon>
        <taxon>eudicotyledons</taxon>
        <taxon>Gunneridae</taxon>
        <taxon>Pentapetalae</taxon>
        <taxon>asterids</taxon>
        <taxon>lamiids</taxon>
        <taxon>Solanales</taxon>
        <taxon>Solanaceae</taxon>
        <taxon>Solanoideae</taxon>
        <taxon>Hyoscyameae</taxon>
        <taxon>Anisodus</taxon>
    </lineage>
</organism>
<sequence length="481" mass="51362">MFNFLKGVVGGSALQYSSAWVHYRGTSKDDGTPVSVFALTGSNANDGHLAAEYSFLLLIRVPLNGSLFFFSEAQGIRIKRYPEVHGNGNGNVCLASVVVAQTLDWKLHAFDVLSEFDGNNESSVGPMLVTSDSGTEELRNTASIPKIEFIKTSGEWRLTAKWFVRSRNGQMASYHVSLISQSKFSGSGIDDVRSKAFQAVDQFLQIVKQHHDTTSTGDTSTTSMGTSSIPGNAGLLGYASGLIWAMSSLILTGGKTSEQSSNAPASSSAPLASAVSDASSSMILTNLFPLHYATAIILFLYPQNQLMDGENLKMEFMRVMTVTKEGWDDIDPQEEPKPSPSLVNIQAAQRRPVSQPKPQGRIPGTGLRGKTTPKMSKDGDEDLWGSVAVPAPRATSQPSSSRANRMVDDDDPWAAIAAPAPSAKPLNVKRSGALDDNDPWAAIAAPVPTTSATPSIGRGRVTKPTTPRLGAQRVNRTSSGV</sequence>
<dbReference type="PANTHER" id="PTHR12984:SF3">
    <property type="entry name" value="N-TERMINAL KINASE-LIKE PROTEIN"/>
    <property type="match status" value="1"/>
</dbReference>
<evidence type="ECO:0000313" key="2">
    <source>
        <dbReference type="EMBL" id="KAK4351229.1"/>
    </source>
</evidence>
<evidence type="ECO:0000256" key="1">
    <source>
        <dbReference type="SAM" id="MobiDB-lite"/>
    </source>
</evidence>
<feature type="region of interest" description="Disordered" evidence="1">
    <location>
        <begin position="445"/>
        <end position="481"/>
    </location>
</feature>
<comment type="caution">
    <text evidence="2">The sequence shown here is derived from an EMBL/GenBank/DDBJ whole genome shotgun (WGS) entry which is preliminary data.</text>
</comment>
<dbReference type="AlphaFoldDB" id="A0AAE1RHD7"/>
<reference evidence="2" key="1">
    <citation type="submission" date="2023-12" db="EMBL/GenBank/DDBJ databases">
        <title>Genome assembly of Anisodus tanguticus.</title>
        <authorList>
            <person name="Wang Y.-J."/>
        </authorList>
    </citation>
    <scope>NUCLEOTIDE SEQUENCE</scope>
    <source>
        <strain evidence="2">KB-2021</strain>
        <tissue evidence="2">Leaf</tissue>
    </source>
</reference>
<name>A0AAE1RHD7_9SOLA</name>
<gene>
    <name evidence="2" type="ORF">RND71_030542</name>
</gene>
<evidence type="ECO:0000313" key="3">
    <source>
        <dbReference type="Proteomes" id="UP001291623"/>
    </source>
</evidence>
<dbReference type="InterPro" id="IPR051177">
    <property type="entry name" value="CIK-Related_Protein"/>
</dbReference>
<proteinExistence type="predicted"/>
<dbReference type="EMBL" id="JAVYJV010000016">
    <property type="protein sequence ID" value="KAK4351229.1"/>
    <property type="molecule type" value="Genomic_DNA"/>
</dbReference>
<keyword evidence="3" id="KW-1185">Reference proteome</keyword>
<accession>A0AAE1RHD7</accession>
<dbReference type="Proteomes" id="UP001291623">
    <property type="component" value="Unassembled WGS sequence"/>
</dbReference>
<dbReference type="PANTHER" id="PTHR12984">
    <property type="entry name" value="SCY1-RELATED S/T PROTEIN KINASE-LIKE"/>
    <property type="match status" value="1"/>
</dbReference>
<dbReference type="Gene3D" id="3.30.200.20">
    <property type="entry name" value="Phosphorylase Kinase, domain 1"/>
    <property type="match status" value="1"/>
</dbReference>
<feature type="region of interest" description="Disordered" evidence="1">
    <location>
        <begin position="348"/>
        <end position="383"/>
    </location>
</feature>